<dbReference type="PANTHER" id="PTHR48022:SF20">
    <property type="entry name" value="MAJOR FACILITATOR SUPERFAMILY (MFS) PROFILE DOMAIN-CONTAINING PROTEIN-RELATED"/>
    <property type="match status" value="1"/>
</dbReference>
<dbReference type="OrthoDB" id="8120565at2759"/>
<feature type="transmembrane region" description="Helical" evidence="8">
    <location>
        <begin position="382"/>
        <end position="403"/>
    </location>
</feature>
<evidence type="ECO:0000256" key="3">
    <source>
        <dbReference type="ARBA" id="ARBA00022448"/>
    </source>
</evidence>
<evidence type="ECO:0000256" key="6">
    <source>
        <dbReference type="ARBA" id="ARBA00023136"/>
    </source>
</evidence>
<feature type="transmembrane region" description="Helical" evidence="8">
    <location>
        <begin position="36"/>
        <end position="61"/>
    </location>
</feature>
<dbReference type="Pfam" id="PF00083">
    <property type="entry name" value="Sugar_tr"/>
    <property type="match status" value="1"/>
</dbReference>
<evidence type="ECO:0000256" key="5">
    <source>
        <dbReference type="ARBA" id="ARBA00022989"/>
    </source>
</evidence>
<dbReference type="SUPFAM" id="SSF103473">
    <property type="entry name" value="MFS general substrate transporter"/>
    <property type="match status" value="1"/>
</dbReference>
<dbReference type="GO" id="GO:0005351">
    <property type="term" value="F:carbohydrate:proton symporter activity"/>
    <property type="evidence" value="ECO:0007669"/>
    <property type="project" value="TreeGrafter"/>
</dbReference>
<feature type="transmembrane region" description="Helical" evidence="8">
    <location>
        <begin position="208"/>
        <end position="231"/>
    </location>
</feature>
<dbReference type="FunFam" id="1.20.1250.20:FF:000026">
    <property type="entry name" value="MFS quinate transporter QutD"/>
    <property type="match status" value="1"/>
</dbReference>
<feature type="domain" description="Major facilitator superfamily (MFS) profile" evidence="9">
    <location>
        <begin position="39"/>
        <end position="507"/>
    </location>
</feature>
<feature type="transmembrane region" description="Helical" evidence="8">
    <location>
        <begin position="81"/>
        <end position="102"/>
    </location>
</feature>
<dbReference type="InterPro" id="IPR005828">
    <property type="entry name" value="MFS_sugar_transport-like"/>
</dbReference>
<comment type="subcellular location">
    <subcellularLocation>
        <location evidence="1">Membrane</location>
        <topology evidence="1">Multi-pass membrane protein</topology>
    </subcellularLocation>
</comment>
<evidence type="ECO:0000256" key="7">
    <source>
        <dbReference type="RuleBase" id="RU003346"/>
    </source>
</evidence>
<comment type="similarity">
    <text evidence="2 7">Belongs to the major facilitator superfamily. Sugar transporter (TC 2.A.1.1) family.</text>
</comment>
<dbReference type="AlphaFoldDB" id="A0A9Q8Z0W9"/>
<keyword evidence="3 7" id="KW-0813">Transport</keyword>
<dbReference type="GO" id="GO:0016020">
    <property type="term" value="C:membrane"/>
    <property type="evidence" value="ECO:0007669"/>
    <property type="project" value="UniProtKB-SubCell"/>
</dbReference>
<keyword evidence="5 8" id="KW-1133">Transmembrane helix</keyword>
<sequence>MAGGGTAAVGFDVALQRRQALMGKSGPGALIKNGKVFLIAMFACLGGVLYGYNQGMFSGILQMPSFGKQTDGYTENTTKKGWLTAILELGAWFGAIMSGFVAEAASRKYGILISTSVFIVGVVIQITAIAGGHEEILAGRFITGIGVGALSVIVPMYNSECAPPEVRGALVALQQLAITFGIMISFWINYGTNYIGGTTLETQSNAAWLVPICLQLVPAFVLLIGMIWMPFSPRWLMHHDREEEARNNLASLRNLPIDHELIELEFLEIKAQSLFEKRTVAEMFPHLREQTTLNIFKLQFVAIGSLFKTKAMFKRVVVATVTMFFQQWTGINAILYYAPVIFEQIGLVGNTTSLLATGVVGIVMFIATIPAVLYIDRVGRKPVLTVGALGMAFSHFVIAVILAKNINNFENHKAAGWAAVVMVWLFVIHFGYSWGPCAWILIAEIWPLSTRPYGTALGGSSNWMNNFIIGQITPDLLSDITYGTYILFGMVTTLGAAFIWFLVPETKRLTLEEMDTIFGSEGTALKDQERMADINRELGLANLADGSSGVEHETKVVSTEKEAV</sequence>
<evidence type="ECO:0000256" key="4">
    <source>
        <dbReference type="ARBA" id="ARBA00022692"/>
    </source>
</evidence>
<dbReference type="InterPro" id="IPR036259">
    <property type="entry name" value="MFS_trans_sf"/>
</dbReference>
<dbReference type="NCBIfam" id="TIGR00879">
    <property type="entry name" value="SP"/>
    <property type="match status" value="1"/>
</dbReference>
<gene>
    <name evidence="10" type="ORF">yc1106_00834</name>
</gene>
<feature type="transmembrane region" description="Helical" evidence="8">
    <location>
        <begin position="485"/>
        <end position="503"/>
    </location>
</feature>
<dbReference type="PROSITE" id="PS50850">
    <property type="entry name" value="MFS"/>
    <property type="match status" value="1"/>
</dbReference>
<keyword evidence="6 8" id="KW-0472">Membrane</keyword>
<evidence type="ECO:0000256" key="2">
    <source>
        <dbReference type="ARBA" id="ARBA00010992"/>
    </source>
</evidence>
<feature type="transmembrane region" description="Helical" evidence="8">
    <location>
        <begin position="316"/>
        <end position="342"/>
    </location>
</feature>
<dbReference type="PROSITE" id="PS00216">
    <property type="entry name" value="SUGAR_TRANSPORT_1"/>
    <property type="match status" value="1"/>
</dbReference>
<keyword evidence="11" id="KW-1185">Reference proteome</keyword>
<evidence type="ECO:0000256" key="8">
    <source>
        <dbReference type="SAM" id="Phobius"/>
    </source>
</evidence>
<name>A0A9Q8Z0W9_CURCL</name>
<dbReference type="PROSITE" id="PS00217">
    <property type="entry name" value="SUGAR_TRANSPORT_2"/>
    <property type="match status" value="1"/>
</dbReference>
<dbReference type="VEuPathDB" id="FungiDB:yc1106_00834"/>
<dbReference type="InterPro" id="IPR005829">
    <property type="entry name" value="Sugar_transporter_CS"/>
</dbReference>
<dbReference type="InterPro" id="IPR050360">
    <property type="entry name" value="MFS_Sugar_Transporters"/>
</dbReference>
<dbReference type="EMBL" id="CP089274">
    <property type="protein sequence ID" value="USP73560.1"/>
    <property type="molecule type" value="Genomic_DNA"/>
</dbReference>
<dbReference type="PANTHER" id="PTHR48022">
    <property type="entry name" value="PLASTIDIC GLUCOSE TRANSPORTER 4"/>
    <property type="match status" value="1"/>
</dbReference>
<dbReference type="Proteomes" id="UP001056012">
    <property type="component" value="Chromosome 1"/>
</dbReference>
<accession>A0A9Q8Z0W9</accession>
<feature type="transmembrane region" description="Helical" evidence="8">
    <location>
        <begin position="169"/>
        <end position="188"/>
    </location>
</feature>
<organism evidence="10 11">
    <name type="scientific">Curvularia clavata</name>
    <dbReference type="NCBI Taxonomy" id="95742"/>
    <lineage>
        <taxon>Eukaryota</taxon>
        <taxon>Fungi</taxon>
        <taxon>Dikarya</taxon>
        <taxon>Ascomycota</taxon>
        <taxon>Pezizomycotina</taxon>
        <taxon>Dothideomycetes</taxon>
        <taxon>Pleosporomycetidae</taxon>
        <taxon>Pleosporales</taxon>
        <taxon>Pleosporineae</taxon>
        <taxon>Pleosporaceae</taxon>
        <taxon>Curvularia</taxon>
    </lineage>
</organism>
<dbReference type="Gene3D" id="1.20.1250.20">
    <property type="entry name" value="MFS general substrate transporter like domains"/>
    <property type="match status" value="1"/>
</dbReference>
<keyword evidence="4 8" id="KW-0812">Transmembrane</keyword>
<proteinExistence type="inferred from homology"/>
<reference evidence="10" key="1">
    <citation type="submission" date="2021-12" db="EMBL/GenBank/DDBJ databases">
        <title>Curvularia clavata genome.</title>
        <authorList>
            <person name="Cao Y."/>
        </authorList>
    </citation>
    <scope>NUCLEOTIDE SEQUENCE</scope>
    <source>
        <strain evidence="10">Yc1106</strain>
    </source>
</reference>
<evidence type="ECO:0000313" key="11">
    <source>
        <dbReference type="Proteomes" id="UP001056012"/>
    </source>
</evidence>
<evidence type="ECO:0000313" key="10">
    <source>
        <dbReference type="EMBL" id="USP73560.1"/>
    </source>
</evidence>
<feature type="transmembrane region" description="Helical" evidence="8">
    <location>
        <begin position="109"/>
        <end position="131"/>
    </location>
</feature>
<feature type="transmembrane region" description="Helical" evidence="8">
    <location>
        <begin position="137"/>
        <end position="157"/>
    </location>
</feature>
<dbReference type="InterPro" id="IPR003663">
    <property type="entry name" value="Sugar/inositol_transpt"/>
</dbReference>
<evidence type="ECO:0000259" key="9">
    <source>
        <dbReference type="PROSITE" id="PS50850"/>
    </source>
</evidence>
<feature type="transmembrane region" description="Helical" evidence="8">
    <location>
        <begin position="354"/>
        <end position="375"/>
    </location>
</feature>
<evidence type="ECO:0000256" key="1">
    <source>
        <dbReference type="ARBA" id="ARBA00004141"/>
    </source>
</evidence>
<dbReference type="InterPro" id="IPR020846">
    <property type="entry name" value="MFS_dom"/>
</dbReference>
<dbReference type="PRINTS" id="PR00171">
    <property type="entry name" value="SUGRTRNSPORT"/>
</dbReference>
<protein>
    <recommendedName>
        <fullName evidence="9">Major facilitator superfamily (MFS) profile domain-containing protein</fullName>
    </recommendedName>
</protein>
<feature type="transmembrane region" description="Helical" evidence="8">
    <location>
        <begin position="415"/>
        <end position="441"/>
    </location>
</feature>